<dbReference type="InterPro" id="IPR022040">
    <property type="entry name" value="MKT1_N"/>
</dbReference>
<dbReference type="Gene3D" id="3.40.50.1010">
    <property type="entry name" value="5'-nuclease"/>
    <property type="match status" value="1"/>
</dbReference>
<dbReference type="Pfam" id="PF00752">
    <property type="entry name" value="XPG_N"/>
    <property type="match status" value="1"/>
</dbReference>
<dbReference type="EMBL" id="BSXN01001485">
    <property type="protein sequence ID" value="GME73249.1"/>
    <property type="molecule type" value="Genomic_DNA"/>
</dbReference>
<dbReference type="Proteomes" id="UP001165120">
    <property type="component" value="Unassembled WGS sequence"/>
</dbReference>
<evidence type="ECO:0000313" key="4">
    <source>
        <dbReference type="EMBL" id="GME73249.1"/>
    </source>
</evidence>
<accession>A0A9W6T3C5</accession>
<name>A0A9W6T3C5_CANBO</name>
<keyword evidence="5" id="KW-1185">Reference proteome</keyword>
<dbReference type="InterPro" id="IPR006084">
    <property type="entry name" value="XPG/Rad2"/>
</dbReference>
<dbReference type="InterPro" id="IPR006085">
    <property type="entry name" value="XPG_DNA_repair_N"/>
</dbReference>
<evidence type="ECO:0000256" key="2">
    <source>
        <dbReference type="ARBA" id="ARBA00024023"/>
    </source>
</evidence>
<dbReference type="Pfam" id="PF12247">
    <property type="entry name" value="MKT1_N"/>
    <property type="match status" value="1"/>
</dbReference>
<reference evidence="4" key="1">
    <citation type="submission" date="2023-04" db="EMBL/GenBank/DDBJ databases">
        <title>Candida boidinii NBRC 10035.</title>
        <authorList>
            <person name="Ichikawa N."/>
            <person name="Sato H."/>
            <person name="Tonouchi N."/>
        </authorList>
    </citation>
    <scope>NUCLEOTIDE SEQUENCE</scope>
    <source>
        <strain evidence="4">NBRC 10035</strain>
    </source>
</reference>
<dbReference type="InterPro" id="IPR029060">
    <property type="entry name" value="PIN-like_dom_sf"/>
</dbReference>
<comment type="caution">
    <text evidence="4">The sequence shown here is derived from an EMBL/GenBank/DDBJ whole genome shotgun (WGS) entry which is preliminary data.</text>
</comment>
<evidence type="ECO:0000259" key="3">
    <source>
        <dbReference type="SMART" id="SM00485"/>
    </source>
</evidence>
<dbReference type="SUPFAM" id="SSF88723">
    <property type="entry name" value="PIN domain-like"/>
    <property type="match status" value="1"/>
</dbReference>
<dbReference type="SMART" id="SM00485">
    <property type="entry name" value="XPGN"/>
    <property type="match status" value="1"/>
</dbReference>
<organism evidence="4 5">
    <name type="scientific">Candida boidinii</name>
    <name type="common">Yeast</name>
    <dbReference type="NCBI Taxonomy" id="5477"/>
    <lineage>
        <taxon>Eukaryota</taxon>
        <taxon>Fungi</taxon>
        <taxon>Dikarya</taxon>
        <taxon>Ascomycota</taxon>
        <taxon>Saccharomycotina</taxon>
        <taxon>Pichiomycetes</taxon>
        <taxon>Pichiales</taxon>
        <taxon>Pichiaceae</taxon>
        <taxon>Ogataea</taxon>
        <taxon>Ogataea/Candida clade</taxon>
    </lineage>
</organism>
<gene>
    <name evidence="4" type="ORF">Cboi02_000396700</name>
</gene>
<keyword evidence="1" id="KW-0810">Translation regulation</keyword>
<feature type="domain" description="XPG N-terminal" evidence="3">
    <location>
        <begin position="1"/>
        <end position="92"/>
    </location>
</feature>
<dbReference type="PANTHER" id="PTHR11081">
    <property type="entry name" value="FLAP ENDONUCLEASE FAMILY MEMBER"/>
    <property type="match status" value="1"/>
</dbReference>
<sequence>MPIRTLEPYLFDSKAVGHCPIEILRNSTIGIDVDHYLSRLYTPRKEPNYEAIGGIPLTLINQLENDLKEFKNLNIKPIFVFQGLNTSIKQSYFENPELLPFEKHYRKVWEDKLKTPILNNNSQINNTESFRDGFNTRLIINHLLKFLNSNDIDYIIAPYSNWIQLHYMFLNNIIDTIFGSTDGLLIENGIEKFILSLEFENKQFKYLDKSSILNKLNLNSKQFKDISMVVGNGFQLKTLNILPHIPTLPTFPSLHDFILNGSSIYNTLLSSPNKSLMEDYRKGCSALEFMPVLKLNGRVEPIQLKQDSNSFLSITTVTPTNSSGSSGTATTTSTITAASTASTVSSNTIIPNDLHEFIGQKLPDELFFYQSVGLNLFELCETLSNGVLIERLPLDVSLTTLYNKLLTNDNILDLRGQTLNLLSNSLNRYYQFKKLSMTTFFKIPSSNYELIQKRIPPTYLSLKPILIHHFAARSFEIITLLSGLSSNDEFLLNKTNNNTSEKISTNYELISTSLVRSFILLDLINKDSKRLNNWGKSLKLISISKLNSNNNNNKNPIEILLLILIFFKNLNKSIKLDDLINPNDIKFQNSNLSDLDKNSIILIIKFLSIYPINNLNPINNFNFKISRPLLQFRSVFNKLNKIMYESISCNLVSILMLNSDDANKYQRDNNSWKELVNELPFSNELSSVSLGLISISFFENLIKELNSENLNDLNDLANNS</sequence>
<dbReference type="Pfam" id="PF12246">
    <property type="entry name" value="MKT1_C"/>
    <property type="match status" value="1"/>
</dbReference>
<dbReference type="GO" id="GO:0003730">
    <property type="term" value="F:mRNA 3'-UTR binding"/>
    <property type="evidence" value="ECO:0007669"/>
    <property type="project" value="TreeGrafter"/>
</dbReference>
<comment type="similarity">
    <text evidence="2">Belongs to the XPG/RAD2 endonuclease family.</text>
</comment>
<dbReference type="PANTHER" id="PTHR11081:SF32">
    <property type="entry name" value="POST-TRANSCRIPTIONAL REGULATOR MKT1"/>
    <property type="match status" value="1"/>
</dbReference>
<dbReference type="GO" id="GO:0006417">
    <property type="term" value="P:regulation of translation"/>
    <property type="evidence" value="ECO:0007669"/>
    <property type="project" value="UniProtKB-KW"/>
</dbReference>
<dbReference type="AlphaFoldDB" id="A0A9W6T3C5"/>
<dbReference type="CDD" id="cd09858">
    <property type="entry name" value="PIN_MKT1"/>
    <property type="match status" value="1"/>
</dbReference>
<evidence type="ECO:0000256" key="1">
    <source>
        <dbReference type="ARBA" id="ARBA00022845"/>
    </source>
</evidence>
<proteinExistence type="inferred from homology"/>
<dbReference type="GO" id="GO:0004518">
    <property type="term" value="F:nuclease activity"/>
    <property type="evidence" value="ECO:0007669"/>
    <property type="project" value="InterPro"/>
</dbReference>
<evidence type="ECO:0000313" key="5">
    <source>
        <dbReference type="Proteomes" id="UP001165120"/>
    </source>
</evidence>
<dbReference type="InterPro" id="IPR022039">
    <property type="entry name" value="MKT1_C"/>
</dbReference>
<protein>
    <submittedName>
        <fullName evidence="4">Unnamed protein product</fullName>
    </submittedName>
</protein>